<evidence type="ECO:0000259" key="5">
    <source>
        <dbReference type="Pfam" id="PF05726"/>
    </source>
</evidence>
<proteinExistence type="inferred from homology"/>
<dbReference type="Gene3D" id="2.60.120.10">
    <property type="entry name" value="Jelly Rolls"/>
    <property type="match status" value="2"/>
</dbReference>
<dbReference type="CDD" id="cd02247">
    <property type="entry name" value="cupin_pirin_C"/>
    <property type="match status" value="1"/>
</dbReference>
<dbReference type="Pfam" id="PF02678">
    <property type="entry name" value="Pirin"/>
    <property type="match status" value="1"/>
</dbReference>
<reference evidence="6" key="1">
    <citation type="submission" date="2020-07" db="EMBL/GenBank/DDBJ databases">
        <title>Genomic analysis of a strain of Sedimentibacter Hydroxybenzoicus DSM7310.</title>
        <authorList>
            <person name="Ma S."/>
        </authorList>
    </citation>
    <scope>NUCLEOTIDE SEQUENCE</scope>
    <source>
        <strain evidence="6">DSM 7310</strain>
    </source>
</reference>
<keyword evidence="7" id="KW-1185">Reference proteome</keyword>
<feature type="binding site" evidence="2">
    <location>
        <position position="105"/>
    </location>
    <ligand>
        <name>Fe cation</name>
        <dbReference type="ChEBI" id="CHEBI:24875"/>
    </ligand>
</feature>
<keyword evidence="2" id="KW-0408">Iron</keyword>
<dbReference type="GO" id="GO:0046872">
    <property type="term" value="F:metal ion binding"/>
    <property type="evidence" value="ECO:0007669"/>
    <property type="project" value="UniProtKB-KW"/>
</dbReference>
<dbReference type="Proteomes" id="UP000611629">
    <property type="component" value="Unassembled WGS sequence"/>
</dbReference>
<dbReference type="PANTHER" id="PTHR13903:SF8">
    <property type="entry name" value="PIRIN"/>
    <property type="match status" value="1"/>
</dbReference>
<accession>A0A974GW45</accession>
<sequence>MAIKEVKKIVTGSRAVDGAGVKLVRVLGHNDVEDFDPFLMFDAFDSVNPEDYIKGFPWHPHRGIETITYLINGNIEHGDSLGNKGSILDGCCQWMTAGSGIMHQEMPKVSDRMLGAQLWLNMPKEFKMAEPKYCDITDDMVPTVVEGNNTIKVISGNYKDKTSSVYGDYVKMTYLDVQMKNNSEWEFNVNPEDTVFIYIVEGEGFFGSLNTKYESKRAVLFSEGDIFKARTGDSELRFFLYAAKPLKEPIAWGGPIVMNTKEELNHAFSELRDGTFIKHE</sequence>
<dbReference type="SUPFAM" id="SSF51182">
    <property type="entry name" value="RmlC-like cupins"/>
    <property type="match status" value="1"/>
</dbReference>
<dbReference type="AlphaFoldDB" id="A0A974GW45"/>
<dbReference type="Pfam" id="PF05726">
    <property type="entry name" value="Pirin_C"/>
    <property type="match status" value="1"/>
</dbReference>
<dbReference type="CDD" id="cd02909">
    <property type="entry name" value="cupin_pirin_N"/>
    <property type="match status" value="1"/>
</dbReference>
<dbReference type="PIRSF" id="PIRSF006232">
    <property type="entry name" value="Pirin"/>
    <property type="match status" value="1"/>
</dbReference>
<evidence type="ECO:0000256" key="1">
    <source>
        <dbReference type="ARBA" id="ARBA00008416"/>
    </source>
</evidence>
<feature type="binding site" evidence="2">
    <location>
        <position position="61"/>
    </location>
    <ligand>
        <name>Fe cation</name>
        <dbReference type="ChEBI" id="CHEBI:24875"/>
    </ligand>
</feature>
<evidence type="ECO:0000313" key="6">
    <source>
        <dbReference type="EMBL" id="NYB74092.1"/>
    </source>
</evidence>
<evidence type="ECO:0000256" key="3">
    <source>
        <dbReference type="RuleBase" id="RU003457"/>
    </source>
</evidence>
<feature type="binding site" evidence="2">
    <location>
        <position position="103"/>
    </location>
    <ligand>
        <name>Fe cation</name>
        <dbReference type="ChEBI" id="CHEBI:24875"/>
    </ligand>
</feature>
<dbReference type="InterPro" id="IPR014710">
    <property type="entry name" value="RmlC-like_jellyroll"/>
</dbReference>
<organism evidence="6 7">
    <name type="scientific">Sedimentibacter hydroxybenzoicus DSM 7310</name>
    <dbReference type="NCBI Taxonomy" id="1123245"/>
    <lineage>
        <taxon>Bacteria</taxon>
        <taxon>Bacillati</taxon>
        <taxon>Bacillota</taxon>
        <taxon>Tissierellia</taxon>
        <taxon>Sedimentibacter</taxon>
    </lineage>
</organism>
<protein>
    <submittedName>
        <fullName evidence="6">Pirin family protein</fullName>
    </submittedName>
</protein>
<dbReference type="PANTHER" id="PTHR13903">
    <property type="entry name" value="PIRIN-RELATED"/>
    <property type="match status" value="1"/>
</dbReference>
<feature type="binding site" evidence="2">
    <location>
        <position position="59"/>
    </location>
    <ligand>
        <name>Fe cation</name>
        <dbReference type="ChEBI" id="CHEBI:24875"/>
    </ligand>
</feature>
<keyword evidence="2" id="KW-0479">Metal-binding</keyword>
<comment type="caution">
    <text evidence="6">The sequence shown here is derived from an EMBL/GenBank/DDBJ whole genome shotgun (WGS) entry which is preliminary data.</text>
</comment>
<feature type="domain" description="Pirin N-terminal" evidence="4">
    <location>
        <begin position="22"/>
        <end position="120"/>
    </location>
</feature>
<dbReference type="InterPro" id="IPR011051">
    <property type="entry name" value="RmlC_Cupin_sf"/>
</dbReference>
<evidence type="ECO:0000313" key="7">
    <source>
        <dbReference type="Proteomes" id="UP000611629"/>
    </source>
</evidence>
<comment type="similarity">
    <text evidence="1 3">Belongs to the pirin family.</text>
</comment>
<dbReference type="InterPro" id="IPR003829">
    <property type="entry name" value="Pirin_N_dom"/>
</dbReference>
<evidence type="ECO:0000256" key="2">
    <source>
        <dbReference type="PIRSR" id="PIRSR006232-1"/>
    </source>
</evidence>
<dbReference type="InterPro" id="IPR012093">
    <property type="entry name" value="Pirin"/>
</dbReference>
<dbReference type="InterPro" id="IPR008778">
    <property type="entry name" value="Pirin_C_dom"/>
</dbReference>
<dbReference type="EMBL" id="JACBNQ010000007">
    <property type="protein sequence ID" value="NYB74092.1"/>
    <property type="molecule type" value="Genomic_DNA"/>
</dbReference>
<dbReference type="RefSeq" id="WP_179237784.1">
    <property type="nucleotide sequence ID" value="NZ_JACBNQ010000007.1"/>
</dbReference>
<evidence type="ECO:0000259" key="4">
    <source>
        <dbReference type="Pfam" id="PF02678"/>
    </source>
</evidence>
<comment type="cofactor">
    <cofactor evidence="2">
        <name>Fe cation</name>
        <dbReference type="ChEBI" id="CHEBI:24875"/>
    </cofactor>
    <text evidence="2">Binds 1 Fe cation per subunit.</text>
</comment>
<name>A0A974GW45_SEDHY</name>
<gene>
    <name evidence="6" type="ORF">HZF24_08045</name>
</gene>
<feature type="domain" description="Pirin C-terminal" evidence="5">
    <location>
        <begin position="174"/>
        <end position="276"/>
    </location>
</feature>